<dbReference type="KEGG" id="tsy:THSYN_18765"/>
<evidence type="ECO:0000313" key="2">
    <source>
        <dbReference type="EMBL" id="AUB82779.1"/>
    </source>
</evidence>
<organism evidence="2 3">
    <name type="scientific">Candidatus Thiodictyon syntrophicum</name>
    <dbReference type="NCBI Taxonomy" id="1166950"/>
    <lineage>
        <taxon>Bacteria</taxon>
        <taxon>Pseudomonadati</taxon>
        <taxon>Pseudomonadota</taxon>
        <taxon>Gammaproteobacteria</taxon>
        <taxon>Chromatiales</taxon>
        <taxon>Chromatiaceae</taxon>
        <taxon>Thiodictyon</taxon>
    </lineage>
</organism>
<gene>
    <name evidence="2" type="ORF">THSYN_18765</name>
</gene>
<feature type="region of interest" description="Disordered" evidence="1">
    <location>
        <begin position="76"/>
        <end position="97"/>
    </location>
</feature>
<dbReference type="RefSeq" id="WP_216644580.1">
    <property type="nucleotide sequence ID" value="NZ_CP020370.1"/>
</dbReference>
<dbReference type="AlphaFoldDB" id="A0A2K8UBH8"/>
<feature type="compositionally biased region" description="Gly residues" evidence="1">
    <location>
        <begin position="76"/>
        <end position="91"/>
    </location>
</feature>
<dbReference type="Proteomes" id="UP000232638">
    <property type="component" value="Chromosome"/>
</dbReference>
<evidence type="ECO:0000313" key="3">
    <source>
        <dbReference type="Proteomes" id="UP000232638"/>
    </source>
</evidence>
<evidence type="ECO:0000256" key="1">
    <source>
        <dbReference type="SAM" id="MobiDB-lite"/>
    </source>
</evidence>
<reference evidence="2 3" key="1">
    <citation type="submission" date="2017-03" db="EMBL/GenBank/DDBJ databases">
        <title>Complete genome sequence of Candidatus 'Thiodictyon syntrophicum' sp. nov. strain Cad16T, a photolithoautotroph purple sulfur bacterium isolated from an alpine meromictic lake.</title>
        <authorList>
            <person name="Luedin S.M."/>
            <person name="Pothier J.F."/>
            <person name="Danza F."/>
            <person name="Storelli N."/>
            <person name="Wittwer M."/>
            <person name="Tonolla M."/>
        </authorList>
    </citation>
    <scope>NUCLEOTIDE SEQUENCE [LARGE SCALE GENOMIC DNA]</scope>
    <source>
        <strain evidence="2 3">Cad16T</strain>
    </source>
</reference>
<accession>A0A2K8UBH8</accession>
<proteinExistence type="predicted"/>
<dbReference type="EMBL" id="CP020370">
    <property type="protein sequence ID" value="AUB82779.1"/>
    <property type="molecule type" value="Genomic_DNA"/>
</dbReference>
<sequence length="97" mass="10430">MSDKSVTDSGSEAELTDDELQSRRGFLIGMGRWSKIVIGAAIFGGLAVPQSDAEAGWLNRRGGWINRRGGGWVNRRGGGGWVNRNGGGRGGSWINRR</sequence>
<name>A0A2K8UBH8_9GAMM</name>
<protein>
    <submittedName>
        <fullName evidence="2">Uncharacterized protein</fullName>
    </submittedName>
</protein>
<keyword evidence="3" id="KW-1185">Reference proteome</keyword>